<protein>
    <recommendedName>
        <fullName evidence="3">Esterase</fullName>
    </recommendedName>
</protein>
<evidence type="ECO:0000313" key="1">
    <source>
        <dbReference type="EMBL" id="MFK9093895.1"/>
    </source>
</evidence>
<accession>A0ABW8RK66</accession>
<reference evidence="1 2" key="1">
    <citation type="submission" date="2024-11" db="EMBL/GenBank/DDBJ databases">
        <authorList>
            <person name="Lucas J.A."/>
        </authorList>
    </citation>
    <scope>NUCLEOTIDE SEQUENCE [LARGE SCALE GENOMIC DNA]</scope>
    <source>
        <strain evidence="1 2">Z 5.4</strain>
    </source>
</reference>
<proteinExistence type="predicted"/>
<dbReference type="Proteomes" id="UP001623041">
    <property type="component" value="Unassembled WGS sequence"/>
</dbReference>
<dbReference type="RefSeq" id="WP_406582393.1">
    <property type="nucleotide sequence ID" value="NZ_JBJHQH010000018.1"/>
</dbReference>
<organism evidence="1 2">
    <name type="scientific">Bacillus salipaludis</name>
    <dbReference type="NCBI Taxonomy" id="2547811"/>
    <lineage>
        <taxon>Bacteria</taxon>
        <taxon>Bacillati</taxon>
        <taxon>Bacillota</taxon>
        <taxon>Bacilli</taxon>
        <taxon>Bacillales</taxon>
        <taxon>Bacillaceae</taxon>
        <taxon>Bacillus</taxon>
    </lineage>
</organism>
<gene>
    <name evidence="1" type="ORF">ACJEBI_20760</name>
</gene>
<name>A0ABW8RK66_9BACI</name>
<evidence type="ECO:0008006" key="3">
    <source>
        <dbReference type="Google" id="ProtNLM"/>
    </source>
</evidence>
<comment type="caution">
    <text evidence="1">The sequence shown here is derived from an EMBL/GenBank/DDBJ whole genome shotgun (WGS) entry which is preliminary data.</text>
</comment>
<evidence type="ECO:0000313" key="2">
    <source>
        <dbReference type="Proteomes" id="UP001623041"/>
    </source>
</evidence>
<sequence length="130" mass="15278">MFVEMIEQNPEMDAHIYEGLKESLFFLNGCTPEIIMEEVRNNRNDWNTFLFAPALADQKLLLTAATHDEELPKNYFHDPLVQILESVNAKHFQSKVFNTDHAYTTVRKELAFTLHEWLTENLKLTYSPFQ</sequence>
<dbReference type="EMBL" id="JBJHQH010000018">
    <property type="protein sequence ID" value="MFK9093895.1"/>
    <property type="molecule type" value="Genomic_DNA"/>
</dbReference>
<keyword evidence="2" id="KW-1185">Reference proteome</keyword>